<accession>A0A3R6VQZ3</accession>
<proteinExistence type="predicted"/>
<dbReference type="SUPFAM" id="SSF140383">
    <property type="entry name" value="BSD domain-like"/>
    <property type="match status" value="1"/>
</dbReference>
<dbReference type="InterPro" id="IPR005607">
    <property type="entry name" value="BSD_dom"/>
</dbReference>
<evidence type="ECO:0000256" key="1">
    <source>
        <dbReference type="SAM" id="Coils"/>
    </source>
</evidence>
<evidence type="ECO:0000256" key="2">
    <source>
        <dbReference type="SAM" id="MobiDB-lite"/>
    </source>
</evidence>
<evidence type="ECO:0000259" key="3">
    <source>
        <dbReference type="PROSITE" id="PS50858"/>
    </source>
</evidence>
<comment type="caution">
    <text evidence="4">The sequence shown here is derived from an EMBL/GenBank/DDBJ whole genome shotgun (WGS) entry which is preliminary data.</text>
</comment>
<gene>
    <name evidence="4" type="ORF">DYB32_002116</name>
</gene>
<feature type="compositionally biased region" description="Basic and acidic residues" evidence="2">
    <location>
        <begin position="427"/>
        <end position="439"/>
    </location>
</feature>
<keyword evidence="5" id="KW-1185">Reference proteome</keyword>
<dbReference type="SMART" id="SM00751">
    <property type="entry name" value="BSD"/>
    <property type="match status" value="1"/>
</dbReference>
<feature type="coiled-coil region" evidence="1">
    <location>
        <begin position="362"/>
        <end position="396"/>
    </location>
</feature>
<dbReference type="VEuPathDB" id="FungiDB:H310_04947"/>
<evidence type="ECO:0000313" key="4">
    <source>
        <dbReference type="EMBL" id="RHY32915.1"/>
    </source>
</evidence>
<dbReference type="Proteomes" id="UP000285060">
    <property type="component" value="Unassembled WGS sequence"/>
</dbReference>
<dbReference type="Pfam" id="PF03909">
    <property type="entry name" value="BSD"/>
    <property type="match status" value="1"/>
</dbReference>
<dbReference type="EMBL" id="QUSY01000106">
    <property type="protein sequence ID" value="RHY32915.1"/>
    <property type="molecule type" value="Genomic_DNA"/>
</dbReference>
<evidence type="ECO:0000313" key="5">
    <source>
        <dbReference type="Proteomes" id="UP000285060"/>
    </source>
</evidence>
<sequence length="439" mass="49748">MWIYQAAKQVQEKVQERATSIVAQVQDEAQLLLKTMSQAQTNPVDEIIFEELEDYKAFQEVFDLDLKTDDVASILQKDELVADLHTALVPEQLSYKEFWTSRYYFRQFLQLRQEEEQAKRDEERRFKLQKERELRELRQKEAEEEAAQAERERAEQHAKEMDVQMWKDQVVALQEVIASLEKADVSNHQLLAEEYEVKLAQMTTQIDDARALGYEEGIAESEQIVKSIRDSTRIELKEIEEYLLSLTVPTATMPSPPEFVSAALAQKIWALHGSATGRNDVDAAPLSQGVYAELESLRRENASLKASAEQAQEGLKELEVWKARAVKMKKLKDETDSAFKKHEDELKVSVAKAFQDGVAKGKDETAAQVASLQAKLKEKEADIDNLTKQVALAANLTSAPTVSPVEVAGPPTVEDSAAEISSDDVFNEERRGDDWGEWD</sequence>
<dbReference type="Gene3D" id="1.10.3970.10">
    <property type="entry name" value="BSD domain"/>
    <property type="match status" value="1"/>
</dbReference>
<keyword evidence="1" id="KW-0175">Coiled coil</keyword>
<feature type="coiled-coil region" evidence="1">
    <location>
        <begin position="111"/>
        <end position="212"/>
    </location>
</feature>
<reference evidence="4 5" key="1">
    <citation type="submission" date="2018-08" db="EMBL/GenBank/DDBJ databases">
        <title>Aphanomyces genome sequencing and annotation.</title>
        <authorList>
            <person name="Minardi D."/>
            <person name="Oidtmann B."/>
            <person name="Van Der Giezen M."/>
            <person name="Studholme D.J."/>
        </authorList>
    </citation>
    <scope>NUCLEOTIDE SEQUENCE [LARGE SCALE GENOMIC DNA]</scope>
    <source>
        <strain evidence="4 5">NJM0002</strain>
    </source>
</reference>
<protein>
    <recommendedName>
        <fullName evidence="3">BSD domain-containing protein</fullName>
    </recommendedName>
</protein>
<feature type="region of interest" description="Disordered" evidence="2">
    <location>
        <begin position="397"/>
        <end position="439"/>
    </location>
</feature>
<organism evidence="4 5">
    <name type="scientific">Aphanomyces invadans</name>
    <dbReference type="NCBI Taxonomy" id="157072"/>
    <lineage>
        <taxon>Eukaryota</taxon>
        <taxon>Sar</taxon>
        <taxon>Stramenopiles</taxon>
        <taxon>Oomycota</taxon>
        <taxon>Saprolegniomycetes</taxon>
        <taxon>Saprolegniales</taxon>
        <taxon>Verrucalvaceae</taxon>
        <taxon>Aphanomyces</taxon>
    </lineage>
</organism>
<name>A0A3R6VQZ3_9STRA</name>
<feature type="domain" description="BSD" evidence="3">
    <location>
        <begin position="58"/>
        <end position="110"/>
    </location>
</feature>
<dbReference type="InterPro" id="IPR035925">
    <property type="entry name" value="BSD_dom_sf"/>
</dbReference>
<dbReference type="PROSITE" id="PS50858">
    <property type="entry name" value="BSD"/>
    <property type="match status" value="1"/>
</dbReference>
<dbReference type="AlphaFoldDB" id="A0A3R6VQZ3"/>